<evidence type="ECO:0000313" key="6">
    <source>
        <dbReference type="Proteomes" id="UP000541558"/>
    </source>
</evidence>
<feature type="region of interest" description="Disordered" evidence="1">
    <location>
        <begin position="142"/>
        <end position="165"/>
    </location>
</feature>
<dbReference type="PANTHER" id="PTHR37957">
    <property type="entry name" value="BLR7070 PROTEIN"/>
    <property type="match status" value="1"/>
</dbReference>
<name>A0A8H5C186_9AGAR</name>
<feature type="region of interest" description="Disordered" evidence="1">
    <location>
        <begin position="769"/>
        <end position="807"/>
    </location>
</feature>
<evidence type="ECO:0000256" key="1">
    <source>
        <dbReference type="SAM" id="MobiDB-lite"/>
    </source>
</evidence>
<evidence type="ECO:0000313" key="5">
    <source>
        <dbReference type="EMBL" id="KAF5332288.1"/>
    </source>
</evidence>
<keyword evidence="6" id="KW-1185">Reference proteome</keyword>
<keyword evidence="3" id="KW-0732">Signal</keyword>
<feature type="transmembrane region" description="Helical" evidence="2">
    <location>
        <begin position="515"/>
        <end position="532"/>
    </location>
</feature>
<feature type="domain" description="Phytase-like" evidence="4">
    <location>
        <begin position="138"/>
        <end position="448"/>
    </location>
</feature>
<sequence length="807" mass="88773">MYLYTWLSSLLLSHIYGGERAEYVTFQLGRHSYVNKGPVAFGILPSNAVDSLGDTIGGIGSAVTVKRGSWFVTSNGSFAGTFITHPDSGPHGNLKDGYQTRQHEIDFVLNPYEGSKNLDYSEALKTLTLSYQRTVLQFDTDGSKLSGVDPNGTRPPTSSDPALPLVSSADPRLTLDTESIVEDVDGTYWLGDEYGPHVYHFNSSGHRIGVIQPPRAYVPLNSAGDIEFVSDANPVTGRMEGQGFEGLTMDHETRVLYAMLQSALVQDGGADKDGKESDTTSRHTRIIAYGVGGESPELKGEWVVPLPRSASKGKTRASSEILFVGDGTFLSLSRDGDGRGGNGEKSSYKQIDLFSVNGATNIAGSKYDDPSHPVAPGGKLVDDVVPAEYTSFVDMIDKKSLKKLGLHNGSPDDETLIASRWEGLAIAPVCDAENQDDYFVFAIADNNFSTTDGIIGGVPYNQGLDVDSQFLMYKIYFLVSFWLEATLYGLYFSLFVVALNIMMRKQALATSSSRVFLTGILAMFVLITFHNSTNMYRMLTAYASYDPNSPNHAVSFLLNLKNWDAYAFPIIMGCLTWIGDILVVRATSVNYYWFHHEDSIPVNVMTRMFRIIYPLNLAQNILTTSFIGFRLYKQYKVASKTGFDPNPGRNFILITRIIVESALIYTTQMLILTVLCFIDHPSIVIIQHALAPSIGIVFVLIAIRAHAAASVTSSHSAGSHTINAIVPTWLTSKNEESPNMDPPPRSGRRSLGMRFVTTSVVEEHQLDDMPRKPEFVAYPEAPSRDSKVDEESYKPPFEDMGNMGITR</sequence>
<dbReference type="OrthoDB" id="425936at2759"/>
<proteinExistence type="predicted"/>
<organism evidence="5 6">
    <name type="scientific">Ephemerocybe angulata</name>
    <dbReference type="NCBI Taxonomy" id="980116"/>
    <lineage>
        <taxon>Eukaryota</taxon>
        <taxon>Fungi</taxon>
        <taxon>Dikarya</taxon>
        <taxon>Basidiomycota</taxon>
        <taxon>Agaricomycotina</taxon>
        <taxon>Agaricomycetes</taxon>
        <taxon>Agaricomycetidae</taxon>
        <taxon>Agaricales</taxon>
        <taxon>Agaricineae</taxon>
        <taxon>Psathyrellaceae</taxon>
        <taxon>Ephemerocybe</taxon>
    </lineage>
</organism>
<feature type="chain" id="PRO_5034318583" description="Phytase-like domain-containing protein" evidence="3">
    <location>
        <begin position="22"/>
        <end position="807"/>
    </location>
</feature>
<keyword evidence="2" id="KW-0472">Membrane</keyword>
<evidence type="ECO:0000256" key="2">
    <source>
        <dbReference type="SAM" id="Phobius"/>
    </source>
</evidence>
<feature type="transmembrane region" description="Helical" evidence="2">
    <location>
        <begin position="475"/>
        <end position="503"/>
    </location>
</feature>
<evidence type="ECO:0000259" key="4">
    <source>
        <dbReference type="Pfam" id="PF13449"/>
    </source>
</evidence>
<dbReference type="InterPro" id="IPR027372">
    <property type="entry name" value="Phytase-like_dom"/>
</dbReference>
<feature type="signal peptide" evidence="3">
    <location>
        <begin position="1"/>
        <end position="21"/>
    </location>
</feature>
<keyword evidence="2" id="KW-0812">Transmembrane</keyword>
<gene>
    <name evidence="5" type="ORF">D9611_008080</name>
</gene>
<dbReference type="AlphaFoldDB" id="A0A8H5C186"/>
<dbReference type="Pfam" id="PF13449">
    <property type="entry name" value="Phytase-like"/>
    <property type="match status" value="1"/>
</dbReference>
<protein>
    <recommendedName>
        <fullName evidence="4">Phytase-like domain-containing protein</fullName>
    </recommendedName>
</protein>
<comment type="caution">
    <text evidence="5">The sequence shown here is derived from an EMBL/GenBank/DDBJ whole genome shotgun (WGS) entry which is preliminary data.</text>
</comment>
<dbReference type="Proteomes" id="UP000541558">
    <property type="component" value="Unassembled WGS sequence"/>
</dbReference>
<dbReference type="PANTHER" id="PTHR37957:SF1">
    <property type="entry name" value="PHYTASE-LIKE DOMAIN-CONTAINING PROTEIN"/>
    <property type="match status" value="1"/>
</dbReference>
<feature type="transmembrane region" description="Helical" evidence="2">
    <location>
        <begin position="565"/>
        <end position="584"/>
    </location>
</feature>
<dbReference type="EMBL" id="JAACJK010000111">
    <property type="protein sequence ID" value="KAF5332288.1"/>
    <property type="molecule type" value="Genomic_DNA"/>
</dbReference>
<reference evidence="5 6" key="1">
    <citation type="journal article" date="2020" name="ISME J.">
        <title>Uncovering the hidden diversity of litter-decomposition mechanisms in mushroom-forming fungi.</title>
        <authorList>
            <person name="Floudas D."/>
            <person name="Bentzer J."/>
            <person name="Ahren D."/>
            <person name="Johansson T."/>
            <person name="Persson P."/>
            <person name="Tunlid A."/>
        </authorList>
    </citation>
    <scope>NUCLEOTIDE SEQUENCE [LARGE SCALE GENOMIC DNA]</scope>
    <source>
        <strain evidence="5 6">CBS 175.51</strain>
    </source>
</reference>
<feature type="compositionally biased region" description="Basic and acidic residues" evidence="1">
    <location>
        <begin position="782"/>
        <end position="797"/>
    </location>
</feature>
<keyword evidence="2" id="KW-1133">Transmembrane helix</keyword>
<evidence type="ECO:0000256" key="3">
    <source>
        <dbReference type="SAM" id="SignalP"/>
    </source>
</evidence>
<feature type="transmembrane region" description="Helical" evidence="2">
    <location>
        <begin position="689"/>
        <end position="707"/>
    </location>
</feature>
<feature type="region of interest" description="Disordered" evidence="1">
    <location>
        <begin position="733"/>
        <end position="752"/>
    </location>
</feature>
<accession>A0A8H5C186</accession>
<feature type="transmembrane region" description="Helical" evidence="2">
    <location>
        <begin position="652"/>
        <end position="677"/>
    </location>
</feature>